<evidence type="ECO:0008006" key="5">
    <source>
        <dbReference type="Google" id="ProtNLM"/>
    </source>
</evidence>
<dbReference type="Gene3D" id="3.30.420.40">
    <property type="match status" value="2"/>
</dbReference>
<dbReference type="InterPro" id="IPR043129">
    <property type="entry name" value="ATPase_NBD"/>
</dbReference>
<comment type="similarity">
    <text evidence="1">Belongs to the actin family.</text>
</comment>
<dbReference type="OrthoDB" id="6220758at2759"/>
<accession>A0A8H5EZ71</accession>
<dbReference type="SMART" id="SM00268">
    <property type="entry name" value="ACTIN"/>
    <property type="match status" value="1"/>
</dbReference>
<organism evidence="3 4">
    <name type="scientific">Psilocybe cf. subviscida</name>
    <dbReference type="NCBI Taxonomy" id="2480587"/>
    <lineage>
        <taxon>Eukaryota</taxon>
        <taxon>Fungi</taxon>
        <taxon>Dikarya</taxon>
        <taxon>Basidiomycota</taxon>
        <taxon>Agaricomycotina</taxon>
        <taxon>Agaricomycetes</taxon>
        <taxon>Agaricomycetidae</taxon>
        <taxon>Agaricales</taxon>
        <taxon>Agaricineae</taxon>
        <taxon>Strophariaceae</taxon>
        <taxon>Psilocybe</taxon>
    </lineage>
</organism>
<keyword evidence="4" id="KW-1185">Reference proteome</keyword>
<proteinExistence type="inferred from homology"/>
<dbReference type="PANTHER" id="PTHR11937">
    <property type="entry name" value="ACTIN"/>
    <property type="match status" value="1"/>
</dbReference>
<dbReference type="Gene3D" id="2.30.36.70">
    <property type="entry name" value="Actin, Chain A, domain 2"/>
    <property type="match status" value="1"/>
</dbReference>
<protein>
    <recommendedName>
        <fullName evidence="5">Actin-like protein ARP6</fullName>
    </recommendedName>
</protein>
<comment type="caution">
    <text evidence="3">The sequence shown here is derived from an EMBL/GenBank/DDBJ whole genome shotgun (WGS) entry which is preliminary data.</text>
</comment>
<dbReference type="AlphaFoldDB" id="A0A8H5EZ71"/>
<evidence type="ECO:0000313" key="3">
    <source>
        <dbReference type="EMBL" id="KAF5317726.1"/>
    </source>
</evidence>
<dbReference type="EMBL" id="JAACJJ010000032">
    <property type="protein sequence ID" value="KAF5317726.1"/>
    <property type="molecule type" value="Genomic_DNA"/>
</dbReference>
<feature type="transmembrane region" description="Helical" evidence="2">
    <location>
        <begin position="245"/>
        <end position="265"/>
    </location>
</feature>
<gene>
    <name evidence="3" type="ORF">D9619_012665</name>
</gene>
<dbReference type="Proteomes" id="UP000567179">
    <property type="component" value="Unassembled WGS sequence"/>
</dbReference>
<evidence type="ECO:0000256" key="2">
    <source>
        <dbReference type="SAM" id="Phobius"/>
    </source>
</evidence>
<dbReference type="SUPFAM" id="SSF53067">
    <property type="entry name" value="Actin-like ATPase domain"/>
    <property type="match status" value="1"/>
</dbReference>
<dbReference type="InterPro" id="IPR004000">
    <property type="entry name" value="Actin"/>
</dbReference>
<keyword evidence="2" id="KW-1133">Transmembrane helix</keyword>
<reference evidence="3 4" key="1">
    <citation type="journal article" date="2020" name="ISME J.">
        <title>Uncovering the hidden diversity of litter-decomposition mechanisms in mushroom-forming fungi.</title>
        <authorList>
            <person name="Floudas D."/>
            <person name="Bentzer J."/>
            <person name="Ahren D."/>
            <person name="Johansson T."/>
            <person name="Persson P."/>
            <person name="Tunlid A."/>
        </authorList>
    </citation>
    <scope>NUCLEOTIDE SEQUENCE [LARGE SCALE GENOMIC DNA]</scope>
    <source>
        <strain evidence="3 4">CBS 101986</strain>
    </source>
</reference>
<dbReference type="Pfam" id="PF00022">
    <property type="entry name" value="Actin"/>
    <property type="match status" value="1"/>
</dbReference>
<evidence type="ECO:0000256" key="1">
    <source>
        <dbReference type="RuleBase" id="RU000487"/>
    </source>
</evidence>
<keyword evidence="2" id="KW-0812">Transmembrane</keyword>
<sequence length="295" mass="32025">MVPTLGASEIRSTLAIFIHSIIPEAMAPPSPGPIIILENGAHTIKCGVLPSSSPSSSYTEPRIIPNACVRPRTGASTLGTGSRWLIGHEISDALAHDVLDYAGMQYRLPFEKGFLTDWDAQKAVWDGLFSVSATPAKSKTTGPLTPNGIDTTSATLLVTEPYFNLPTMQDTYDQIVFEEYEFAACWRGVPAALVPHGSLFTEGSSSTSSAPKPQCTLIVDAGFSYTHVVPMVDGRVVWQAVKRCVLLLFLLFFFPFVSALPGLVFHLSNWCFILRSLSFGFPTLFLLSKMVPLPP</sequence>
<name>A0A8H5EZ71_9AGAR</name>
<evidence type="ECO:0000313" key="4">
    <source>
        <dbReference type="Proteomes" id="UP000567179"/>
    </source>
</evidence>
<keyword evidence="2" id="KW-0472">Membrane</keyword>